<evidence type="ECO:0000256" key="6">
    <source>
        <dbReference type="ARBA" id="ARBA00023002"/>
    </source>
</evidence>
<dbReference type="GO" id="GO:0016627">
    <property type="term" value="F:oxidoreductase activity, acting on the CH-CH group of donors"/>
    <property type="evidence" value="ECO:0007669"/>
    <property type="project" value="InterPro"/>
</dbReference>
<dbReference type="InterPro" id="IPR039357">
    <property type="entry name" value="SRD5A/TECR"/>
</dbReference>
<organism evidence="11 12">
    <name type="scientific">Zancudomyces culisetae</name>
    <name type="common">Gut fungus</name>
    <name type="synonym">Smittium culisetae</name>
    <dbReference type="NCBI Taxonomy" id="1213189"/>
    <lineage>
        <taxon>Eukaryota</taxon>
        <taxon>Fungi</taxon>
        <taxon>Fungi incertae sedis</taxon>
        <taxon>Zoopagomycota</taxon>
        <taxon>Kickxellomycotina</taxon>
        <taxon>Harpellomycetes</taxon>
        <taxon>Harpellales</taxon>
        <taxon>Legeriomycetaceae</taxon>
        <taxon>Zancudomyces</taxon>
    </lineage>
</organism>
<evidence type="ECO:0000256" key="7">
    <source>
        <dbReference type="ARBA" id="ARBA00023098"/>
    </source>
</evidence>
<protein>
    <submittedName>
        <fullName evidence="11">Putative enoyl reductase</fullName>
    </submittedName>
</protein>
<keyword evidence="4 9" id="KW-0812">Transmembrane</keyword>
<evidence type="ECO:0000313" key="12">
    <source>
        <dbReference type="Proteomes" id="UP000188320"/>
    </source>
</evidence>
<feature type="domain" description="3-oxo-5-alpha-steroid 4-dehydrogenase C-terminal" evidence="10">
    <location>
        <begin position="164"/>
        <end position="316"/>
    </location>
</feature>
<feature type="transmembrane region" description="Helical" evidence="9">
    <location>
        <begin position="175"/>
        <end position="193"/>
    </location>
</feature>
<feature type="transmembrane region" description="Helical" evidence="9">
    <location>
        <begin position="272"/>
        <end position="291"/>
    </location>
</feature>
<gene>
    <name evidence="11" type="ORF">AX774_g7350</name>
</gene>
<keyword evidence="5 9" id="KW-1133">Transmembrane helix</keyword>
<dbReference type="PANTHER" id="PTHR10556">
    <property type="entry name" value="3-OXO-5-ALPHA-STEROID 4-DEHYDROGENASE"/>
    <property type="match status" value="1"/>
</dbReference>
<evidence type="ECO:0000256" key="4">
    <source>
        <dbReference type="ARBA" id="ARBA00022692"/>
    </source>
</evidence>
<evidence type="ECO:0000313" key="11">
    <source>
        <dbReference type="EMBL" id="OMH79248.1"/>
    </source>
</evidence>
<feature type="transmembrane region" description="Helical" evidence="9">
    <location>
        <begin position="244"/>
        <end position="266"/>
    </location>
</feature>
<dbReference type="OrthoDB" id="540503at2759"/>
<keyword evidence="7" id="KW-0443">Lipid metabolism</keyword>
<reference evidence="12" key="1">
    <citation type="submission" date="2017-01" db="EMBL/GenBank/DDBJ databases">
        <authorList>
            <person name="Wang Y."/>
            <person name="White M."/>
            <person name="Kvist S."/>
            <person name="Moncalvo J.-M."/>
        </authorList>
    </citation>
    <scope>NUCLEOTIDE SEQUENCE [LARGE SCALE GENOMIC DNA]</scope>
    <source>
        <strain evidence="12">COL-18-3</strain>
    </source>
</reference>
<dbReference type="GO" id="GO:0016020">
    <property type="term" value="C:membrane"/>
    <property type="evidence" value="ECO:0007669"/>
    <property type="project" value="UniProtKB-SubCell"/>
</dbReference>
<name>A0A1R1PEA4_ZANCU</name>
<evidence type="ECO:0000259" key="10">
    <source>
        <dbReference type="Pfam" id="PF02544"/>
    </source>
</evidence>
<dbReference type="InterPro" id="IPR001104">
    <property type="entry name" value="3-oxo-5_a-steroid_4-DH_C"/>
</dbReference>
<keyword evidence="12" id="KW-1185">Reference proteome</keyword>
<comment type="caution">
    <text evidence="11">The sequence shown here is derived from an EMBL/GenBank/DDBJ whole genome shotgun (WGS) entry which is preliminary data.</text>
</comment>
<evidence type="ECO:0000256" key="9">
    <source>
        <dbReference type="SAM" id="Phobius"/>
    </source>
</evidence>
<dbReference type="AlphaFoldDB" id="A0A1R1PEA4"/>
<dbReference type="EMBL" id="LSSK01001620">
    <property type="protein sequence ID" value="OMH79248.1"/>
    <property type="molecule type" value="Genomic_DNA"/>
</dbReference>
<keyword evidence="8 9" id="KW-0472">Membrane</keyword>
<keyword evidence="6" id="KW-0560">Oxidoreductase</keyword>
<evidence type="ECO:0000256" key="3">
    <source>
        <dbReference type="ARBA" id="ARBA00022516"/>
    </source>
</evidence>
<dbReference type="GO" id="GO:0042761">
    <property type="term" value="P:very long-chain fatty acid biosynthetic process"/>
    <property type="evidence" value="ECO:0007669"/>
    <property type="project" value="TreeGrafter"/>
</dbReference>
<evidence type="ECO:0000256" key="2">
    <source>
        <dbReference type="ARBA" id="ARBA00007742"/>
    </source>
</evidence>
<dbReference type="Proteomes" id="UP000188320">
    <property type="component" value="Unassembled WGS sequence"/>
</dbReference>
<dbReference type="PROSITE" id="PS50244">
    <property type="entry name" value="S5A_REDUCTASE"/>
    <property type="match status" value="1"/>
</dbReference>
<evidence type="ECO:0000256" key="8">
    <source>
        <dbReference type="ARBA" id="ARBA00023136"/>
    </source>
</evidence>
<dbReference type="PANTHER" id="PTHR10556:SF28">
    <property type="entry name" value="VERY-LONG-CHAIN ENOYL-COA REDUCTASE"/>
    <property type="match status" value="1"/>
</dbReference>
<feature type="transmembrane region" description="Helical" evidence="9">
    <location>
        <begin position="205"/>
        <end position="223"/>
    </location>
</feature>
<accession>A0A1R1PEA4</accession>
<evidence type="ECO:0000256" key="1">
    <source>
        <dbReference type="ARBA" id="ARBA00004141"/>
    </source>
</evidence>
<proteinExistence type="inferred from homology"/>
<comment type="subcellular location">
    <subcellularLocation>
        <location evidence="1">Membrane</location>
        <topology evidence="1">Multi-pass membrane protein</topology>
    </subcellularLocation>
</comment>
<evidence type="ECO:0000256" key="5">
    <source>
        <dbReference type="ARBA" id="ARBA00022989"/>
    </source>
</evidence>
<keyword evidence="3" id="KW-0444">Lipid biosynthesis</keyword>
<comment type="similarity">
    <text evidence="2">Belongs to the steroid 5-alpha reductase family.</text>
</comment>
<sequence length="316" mass="36379">MKIQVQKAKGSFSFPVELSDNAVGKELRTLVSKKVNVGFDRVRLTIDTADKKKVVINDNDLVQSVIVKALSLSDTKEISKQETIVVQYKDLGPQISWRTVFLVEYFGPMAMHLLVYNLPKLFYGAAGNTLVHTTDQRIMLYMVLGHYMKRELETLFVHKFSHATMPLSNLFKNSFHYHFTGGLFLAYFCYSPYHTSVVGSPLPSRSLMLATLSFLFFEASNLVTHMNLSSLRPKDGSTERKIPYGYGFDLVTCPNYFYEIMSWVAFSGISRTWASYIFIGFSAYQMVVWAIKKHKIYKKEFPNYPKDRKIIFPYVF</sequence>
<dbReference type="Pfam" id="PF02544">
    <property type="entry name" value="Steroid_dh"/>
    <property type="match status" value="1"/>
</dbReference>